<evidence type="ECO:0000313" key="4">
    <source>
        <dbReference type="Proteomes" id="UP000018208"/>
    </source>
</evidence>
<feature type="compositionally biased region" description="Basic residues" evidence="1">
    <location>
        <begin position="59"/>
        <end position="68"/>
    </location>
</feature>
<keyword evidence="4" id="KW-1185">Reference proteome</keyword>
<sequence>MSATIKQHKVQQAVSEQLDISLPLSEKELNHLRVFNSSLPKTTIHKPNEIREFTQPKPSNHRQFRRTKPSNFQENCSHTLNYLSNDTKNKNFLEANKDNLLDQTLIQTPNNIIQIQDMIDRATKLINQDHIDPEIAIFYTYHETKYENEQANKTFREICDLLKKKKFNLSTYNQQKTQQESRFKRMYQLARQSRFFKENQLDLINCAAAQNNEIEVKNPAPICSLDKNWIIYQDYQPPKWSLKLPDHIRSKSSPNRTRRCVIAHNQVQVPYEAIALPKLVKVEKVGPKMTEIGGQSFITEPVVGIINAEEDRERQAKQSAEEKFFREAEKLIINAKFSMDQFPPLAAYSSLSSLNTQKYKDDLLDELRQKERIFVMKSGNMSGVIQKVIQQSQDALKNNSKMGSMVGDLVQENILLK</sequence>
<feature type="region of interest" description="Disordered" evidence="1">
    <location>
        <begin position="52"/>
        <end position="73"/>
    </location>
</feature>
<dbReference type="VEuPathDB" id="GiardiaDB:SS50377_24722"/>
<dbReference type="EMBL" id="AUWU02000005">
    <property type="protein sequence ID" value="KAH0572611.1"/>
    <property type="molecule type" value="Genomic_DNA"/>
</dbReference>
<protein>
    <submittedName>
        <fullName evidence="2">Uncharacterized protein</fullName>
    </submittedName>
</protein>
<name>V6LJP7_9EUKA</name>
<accession>V6LJP7</accession>
<evidence type="ECO:0000313" key="3">
    <source>
        <dbReference type="EMBL" id="KAH0572611.1"/>
    </source>
</evidence>
<proteinExistence type="predicted"/>
<gene>
    <name evidence="2" type="ORF">SS50377_15608</name>
    <name evidence="3" type="ORF">SS50377_24722</name>
</gene>
<reference evidence="2 3" key="1">
    <citation type="journal article" date="2014" name="PLoS Genet.">
        <title>The Genome of Spironucleus salmonicida Highlights a Fish Pathogen Adapted to Fluctuating Environments.</title>
        <authorList>
            <person name="Xu F."/>
            <person name="Jerlstrom-Hultqvist J."/>
            <person name="Einarsson E."/>
            <person name="Astvaldsson A."/>
            <person name="Svard S.G."/>
            <person name="Andersson J.O."/>
        </authorList>
    </citation>
    <scope>NUCLEOTIDE SEQUENCE</scope>
    <source>
        <strain evidence="3">ATCC 50377</strain>
    </source>
</reference>
<evidence type="ECO:0000313" key="2">
    <source>
        <dbReference type="EMBL" id="EST44603.1"/>
    </source>
</evidence>
<dbReference type="EMBL" id="KI546115">
    <property type="protein sequence ID" value="EST44603.1"/>
    <property type="molecule type" value="Genomic_DNA"/>
</dbReference>
<evidence type="ECO:0000256" key="1">
    <source>
        <dbReference type="SAM" id="MobiDB-lite"/>
    </source>
</evidence>
<dbReference type="AlphaFoldDB" id="V6LJP7"/>
<organism evidence="2">
    <name type="scientific">Spironucleus salmonicida</name>
    <dbReference type="NCBI Taxonomy" id="348837"/>
    <lineage>
        <taxon>Eukaryota</taxon>
        <taxon>Metamonada</taxon>
        <taxon>Diplomonadida</taxon>
        <taxon>Hexamitidae</taxon>
        <taxon>Hexamitinae</taxon>
        <taxon>Spironucleus</taxon>
    </lineage>
</organism>
<dbReference type="Proteomes" id="UP000018208">
    <property type="component" value="Unassembled WGS sequence"/>
</dbReference>
<reference evidence="3" key="2">
    <citation type="submission" date="2020-12" db="EMBL/GenBank/DDBJ databases">
        <title>New Spironucleus salmonicida genome in near-complete chromosomes.</title>
        <authorList>
            <person name="Xu F."/>
            <person name="Kurt Z."/>
            <person name="Jimenez-Gonzalez A."/>
            <person name="Astvaldsson A."/>
            <person name="Andersson J.O."/>
            <person name="Svard S.G."/>
        </authorList>
    </citation>
    <scope>NUCLEOTIDE SEQUENCE</scope>
    <source>
        <strain evidence="3">ATCC 50377</strain>
    </source>
</reference>